<accession>A0ABZ2K2P5</accession>
<dbReference type="RefSeq" id="WP_394843584.1">
    <property type="nucleotide sequence ID" value="NZ_CP089982.1"/>
</dbReference>
<keyword evidence="1" id="KW-0472">Membrane</keyword>
<sequence length="154" mass="17681">MPDNPYTPPRANPVHRQSVKPVRLVDPHLIVAHTVVMVPAAGALLAALNYHRLRDDLAFWRTVLLFFVPGVILVWLPTTSYGPTNEGLRWLLFLGARVAMAWILYREHRPIVQKHIEAGGQRARWYLVMPAVLFLYLFSLAVWQFFTPANRPPH</sequence>
<evidence type="ECO:0000313" key="2">
    <source>
        <dbReference type="EMBL" id="WXA92985.1"/>
    </source>
</evidence>
<proteinExistence type="predicted"/>
<protein>
    <submittedName>
        <fullName evidence="2">Uncharacterized protein</fullName>
    </submittedName>
</protein>
<keyword evidence="1" id="KW-1133">Transmembrane helix</keyword>
<reference evidence="2 3" key="1">
    <citation type="submission" date="2021-12" db="EMBL/GenBank/DDBJ databases">
        <title>Discovery of the Pendulisporaceae a myxobacterial family with distinct sporulation behavior and unique specialized metabolism.</title>
        <authorList>
            <person name="Garcia R."/>
            <person name="Popoff A."/>
            <person name="Bader C.D."/>
            <person name="Loehr J."/>
            <person name="Walesch S."/>
            <person name="Walt C."/>
            <person name="Boldt J."/>
            <person name="Bunk B."/>
            <person name="Haeckl F.J.F.P.J."/>
            <person name="Gunesch A.P."/>
            <person name="Birkelbach J."/>
            <person name="Nuebel U."/>
            <person name="Pietschmann T."/>
            <person name="Bach T."/>
            <person name="Mueller R."/>
        </authorList>
    </citation>
    <scope>NUCLEOTIDE SEQUENCE [LARGE SCALE GENOMIC DNA]</scope>
    <source>
        <strain evidence="2 3">MSr12523</strain>
    </source>
</reference>
<evidence type="ECO:0000313" key="3">
    <source>
        <dbReference type="Proteomes" id="UP001379533"/>
    </source>
</evidence>
<dbReference type="EMBL" id="CP089982">
    <property type="protein sequence ID" value="WXA92985.1"/>
    <property type="molecule type" value="Genomic_DNA"/>
</dbReference>
<feature type="transmembrane region" description="Helical" evidence="1">
    <location>
        <begin position="88"/>
        <end position="105"/>
    </location>
</feature>
<keyword evidence="1" id="KW-0812">Transmembrane</keyword>
<name>A0ABZ2K2P5_9BACT</name>
<organism evidence="2 3">
    <name type="scientific">Pendulispora brunnea</name>
    <dbReference type="NCBI Taxonomy" id="2905690"/>
    <lineage>
        <taxon>Bacteria</taxon>
        <taxon>Pseudomonadati</taxon>
        <taxon>Myxococcota</taxon>
        <taxon>Myxococcia</taxon>
        <taxon>Myxococcales</taxon>
        <taxon>Sorangiineae</taxon>
        <taxon>Pendulisporaceae</taxon>
        <taxon>Pendulispora</taxon>
    </lineage>
</organism>
<feature type="transmembrane region" description="Helical" evidence="1">
    <location>
        <begin position="30"/>
        <end position="50"/>
    </location>
</feature>
<feature type="transmembrane region" description="Helical" evidence="1">
    <location>
        <begin position="57"/>
        <end position="76"/>
    </location>
</feature>
<feature type="transmembrane region" description="Helical" evidence="1">
    <location>
        <begin position="125"/>
        <end position="146"/>
    </location>
</feature>
<gene>
    <name evidence="2" type="ORF">LZC95_41860</name>
</gene>
<evidence type="ECO:0000256" key="1">
    <source>
        <dbReference type="SAM" id="Phobius"/>
    </source>
</evidence>
<keyword evidence="3" id="KW-1185">Reference proteome</keyword>
<dbReference type="Proteomes" id="UP001379533">
    <property type="component" value="Chromosome"/>
</dbReference>